<protein>
    <submittedName>
        <fullName evidence="1">Uncharacterized protein</fullName>
    </submittedName>
</protein>
<keyword evidence="2" id="KW-1185">Reference proteome</keyword>
<comment type="caution">
    <text evidence="1">The sequence shown here is derived from an EMBL/GenBank/DDBJ whole genome shotgun (WGS) entry which is preliminary data.</text>
</comment>
<evidence type="ECO:0000313" key="2">
    <source>
        <dbReference type="Proteomes" id="UP000823775"/>
    </source>
</evidence>
<dbReference type="EMBL" id="JACEIK010003905">
    <property type="protein sequence ID" value="MCD9643496.1"/>
    <property type="molecule type" value="Genomic_DNA"/>
</dbReference>
<proteinExistence type="predicted"/>
<organism evidence="1 2">
    <name type="scientific">Datura stramonium</name>
    <name type="common">Jimsonweed</name>
    <name type="synonym">Common thornapple</name>
    <dbReference type="NCBI Taxonomy" id="4076"/>
    <lineage>
        <taxon>Eukaryota</taxon>
        <taxon>Viridiplantae</taxon>
        <taxon>Streptophyta</taxon>
        <taxon>Embryophyta</taxon>
        <taxon>Tracheophyta</taxon>
        <taxon>Spermatophyta</taxon>
        <taxon>Magnoliopsida</taxon>
        <taxon>eudicotyledons</taxon>
        <taxon>Gunneridae</taxon>
        <taxon>Pentapetalae</taxon>
        <taxon>asterids</taxon>
        <taxon>lamiids</taxon>
        <taxon>Solanales</taxon>
        <taxon>Solanaceae</taxon>
        <taxon>Solanoideae</taxon>
        <taxon>Datureae</taxon>
        <taxon>Datura</taxon>
    </lineage>
</organism>
<reference evidence="1 2" key="1">
    <citation type="journal article" date="2021" name="BMC Genomics">
        <title>Datura genome reveals duplications of psychoactive alkaloid biosynthetic genes and high mutation rate following tissue culture.</title>
        <authorList>
            <person name="Rajewski A."/>
            <person name="Carter-House D."/>
            <person name="Stajich J."/>
            <person name="Litt A."/>
        </authorList>
    </citation>
    <scope>NUCLEOTIDE SEQUENCE [LARGE SCALE GENOMIC DNA]</scope>
    <source>
        <strain evidence="1">AR-01</strain>
    </source>
</reference>
<evidence type="ECO:0000313" key="1">
    <source>
        <dbReference type="EMBL" id="MCD9643496.1"/>
    </source>
</evidence>
<gene>
    <name evidence="1" type="ORF">HAX54_031061</name>
</gene>
<accession>A0ABS8V8L1</accession>
<sequence length="128" mass="14513">MNLSDLKVLSFCLIQQTDSYGLGCQKAKVHFGFLLLIQQQSQCNSTSGSWRIMIGCLIKKGSLLGTLSEESQTARYKASKWLTLWLLLASLFNLDEDEDEEDSCREFHQVFRNPVLKSELSSKVDLCN</sequence>
<dbReference type="Proteomes" id="UP000823775">
    <property type="component" value="Unassembled WGS sequence"/>
</dbReference>
<name>A0ABS8V8L1_DATST</name>